<dbReference type="SFLD" id="SFLDG01129">
    <property type="entry name" value="C1.5:_HAD__Beta-PGM__Phosphata"/>
    <property type="match status" value="1"/>
</dbReference>
<organism evidence="1 2">
    <name type="scientific">Actinomadura rubteroloni</name>
    <dbReference type="NCBI Taxonomy" id="1926885"/>
    <lineage>
        <taxon>Bacteria</taxon>
        <taxon>Bacillati</taxon>
        <taxon>Actinomycetota</taxon>
        <taxon>Actinomycetes</taxon>
        <taxon>Streptosporangiales</taxon>
        <taxon>Thermomonosporaceae</taxon>
        <taxon>Actinomadura</taxon>
    </lineage>
</organism>
<name>A0A2P4UKT6_9ACTN</name>
<dbReference type="GO" id="GO:0008967">
    <property type="term" value="F:phosphoglycolate phosphatase activity"/>
    <property type="evidence" value="ECO:0007669"/>
    <property type="project" value="TreeGrafter"/>
</dbReference>
<dbReference type="PANTHER" id="PTHR43434:SF16">
    <property type="entry name" value="BLL8046 PROTEIN"/>
    <property type="match status" value="1"/>
</dbReference>
<dbReference type="SUPFAM" id="SSF56784">
    <property type="entry name" value="HAD-like"/>
    <property type="match status" value="1"/>
</dbReference>
<dbReference type="GO" id="GO:0005829">
    <property type="term" value="C:cytosol"/>
    <property type="evidence" value="ECO:0007669"/>
    <property type="project" value="TreeGrafter"/>
</dbReference>
<comment type="caution">
    <text evidence="1">The sequence shown here is derived from an EMBL/GenBank/DDBJ whole genome shotgun (WGS) entry which is preliminary data.</text>
</comment>
<keyword evidence="2" id="KW-1185">Reference proteome</keyword>
<proteinExistence type="predicted"/>
<evidence type="ECO:0000313" key="2">
    <source>
        <dbReference type="Proteomes" id="UP000242367"/>
    </source>
</evidence>
<dbReference type="EC" id="3.1.3.-" evidence="1"/>
<protein>
    <submittedName>
        <fullName evidence="1">Phosphorylated carbohydrates phosphatase</fullName>
        <ecNumber evidence="1">3.1.3.-</ecNumber>
    </submittedName>
</protein>
<dbReference type="InterPro" id="IPR036412">
    <property type="entry name" value="HAD-like_sf"/>
</dbReference>
<dbReference type="SFLD" id="SFLDS00003">
    <property type="entry name" value="Haloacid_Dehalogenase"/>
    <property type="match status" value="1"/>
</dbReference>
<dbReference type="AlphaFoldDB" id="A0A2P4UKT6"/>
<evidence type="ECO:0000313" key="1">
    <source>
        <dbReference type="EMBL" id="POM25663.1"/>
    </source>
</evidence>
<dbReference type="PANTHER" id="PTHR43434">
    <property type="entry name" value="PHOSPHOGLYCOLATE PHOSPHATASE"/>
    <property type="match status" value="1"/>
</dbReference>
<dbReference type="Gene3D" id="3.40.50.1000">
    <property type="entry name" value="HAD superfamily/HAD-like"/>
    <property type="match status" value="1"/>
</dbReference>
<keyword evidence="1" id="KW-0378">Hydrolase</keyword>
<dbReference type="RefSeq" id="WP_103560737.1">
    <property type="nucleotide sequence ID" value="NZ_MTBP01000001.1"/>
</dbReference>
<dbReference type="InterPro" id="IPR050155">
    <property type="entry name" value="HAD-like_hydrolase_sf"/>
</dbReference>
<gene>
    <name evidence="1" type="ORF">BTM25_00450</name>
</gene>
<dbReference type="Gene3D" id="1.10.150.240">
    <property type="entry name" value="Putative phosphatase, domain 2"/>
    <property type="match status" value="1"/>
</dbReference>
<dbReference type="InterPro" id="IPR023214">
    <property type="entry name" value="HAD_sf"/>
</dbReference>
<dbReference type="Proteomes" id="UP000242367">
    <property type="component" value="Unassembled WGS sequence"/>
</dbReference>
<dbReference type="EMBL" id="MTBP01000001">
    <property type="protein sequence ID" value="POM25663.1"/>
    <property type="molecule type" value="Genomic_DNA"/>
</dbReference>
<dbReference type="InterPro" id="IPR023198">
    <property type="entry name" value="PGP-like_dom2"/>
</dbReference>
<dbReference type="GO" id="GO:0006281">
    <property type="term" value="P:DNA repair"/>
    <property type="evidence" value="ECO:0007669"/>
    <property type="project" value="TreeGrafter"/>
</dbReference>
<accession>A0A2P4UKT6</accession>
<dbReference type="Pfam" id="PF00702">
    <property type="entry name" value="Hydrolase"/>
    <property type="match status" value="1"/>
</dbReference>
<reference evidence="1 2" key="1">
    <citation type="journal article" date="2017" name="Chemistry">
        <title>Isolation, Biosynthesis and Chemical Modifications of Rubterolones A-F: Rare Tropolone Alkaloids from Actinomadura sp. 5-2.</title>
        <authorList>
            <person name="Guo H."/>
            <person name="Benndorf R."/>
            <person name="Leichnitz D."/>
            <person name="Klassen J.L."/>
            <person name="Vollmers J."/>
            <person name="Gorls H."/>
            <person name="Steinacker M."/>
            <person name="Weigel C."/>
            <person name="Dahse H.M."/>
            <person name="Kaster A.K."/>
            <person name="de Beer Z.W."/>
            <person name="Poulsen M."/>
            <person name="Beemelmanns C."/>
        </authorList>
    </citation>
    <scope>NUCLEOTIDE SEQUENCE [LARGE SCALE GENOMIC DNA]</scope>
    <source>
        <strain evidence="1 2">5-2</strain>
    </source>
</reference>
<sequence>MKDAVIFDVDGTLVDTNYLHAVSWWQAFRQHGHTVPMASVHRAVGMGSDKLLDAVLPADRDRSADDAMRSGHSALYAQYWDRLEAFADAGALLRRCASQGSRVVLASSASATEMGALRRALDADDAIDAIASSADVEESKPAPDLVEVALKTADVGAEQAVFVGDAVWDVRACVRAGVPCVGVLSGGTSRAELMDEGAVAVYADPAELLREFDASVLHRTIA</sequence>